<dbReference type="EMBL" id="CP022098">
    <property type="protein sequence ID" value="ATB42647.1"/>
    <property type="molecule type" value="Genomic_DNA"/>
</dbReference>
<dbReference type="Proteomes" id="UP000217257">
    <property type="component" value="Chromosome"/>
</dbReference>
<keyword evidence="1" id="KW-0732">Signal</keyword>
<evidence type="ECO:0000313" key="2">
    <source>
        <dbReference type="EMBL" id="ATB42647.1"/>
    </source>
</evidence>
<feature type="chain" id="PRO_5012625821" description="Lipoprotein" evidence="1">
    <location>
        <begin position="24"/>
        <end position="167"/>
    </location>
</feature>
<dbReference type="RefSeq" id="WP_157758951.1">
    <property type="nucleotide sequence ID" value="NZ_CP022098.1"/>
</dbReference>
<organism evidence="2 3">
    <name type="scientific">Cystobacter fuscus</name>
    <dbReference type="NCBI Taxonomy" id="43"/>
    <lineage>
        <taxon>Bacteria</taxon>
        <taxon>Pseudomonadati</taxon>
        <taxon>Myxococcota</taxon>
        <taxon>Myxococcia</taxon>
        <taxon>Myxococcales</taxon>
        <taxon>Cystobacterineae</taxon>
        <taxon>Archangiaceae</taxon>
        <taxon>Cystobacter</taxon>
    </lineage>
</organism>
<feature type="signal peptide" evidence="1">
    <location>
        <begin position="1"/>
        <end position="23"/>
    </location>
</feature>
<accession>A0A250JGN3</accession>
<evidence type="ECO:0008006" key="4">
    <source>
        <dbReference type="Google" id="ProtNLM"/>
    </source>
</evidence>
<name>A0A250JGN3_9BACT</name>
<dbReference type="AlphaFoldDB" id="A0A250JGN3"/>
<sequence length="167" mass="18316">MTTAATRCAGVLLLVSLAGPACRSVRSGKPEAPVPLGDPHHHVVDVSRSWAMENPNEGFSLVEVPALPSGTELDERALSPDGRFQAFATCEPGCRVLVQPVGRESLLELRGPAFSELRPFSGLVWLTADILVFDQWTQPHYGIHYAVDVRNRRLLQAAPFPDRIEEH</sequence>
<dbReference type="KEGG" id="cfus:CYFUS_008126"/>
<evidence type="ECO:0000256" key="1">
    <source>
        <dbReference type="SAM" id="SignalP"/>
    </source>
</evidence>
<reference evidence="2 3" key="1">
    <citation type="submission" date="2017-06" db="EMBL/GenBank/DDBJ databases">
        <title>Sequencing and comparative analysis of myxobacterial genomes.</title>
        <authorList>
            <person name="Rupp O."/>
            <person name="Goesmann A."/>
            <person name="Sogaard-Andersen L."/>
        </authorList>
    </citation>
    <scope>NUCLEOTIDE SEQUENCE [LARGE SCALE GENOMIC DNA]</scope>
    <source>
        <strain evidence="2 3">DSM 52655</strain>
    </source>
</reference>
<evidence type="ECO:0000313" key="3">
    <source>
        <dbReference type="Proteomes" id="UP000217257"/>
    </source>
</evidence>
<gene>
    <name evidence="2" type="ORF">CYFUS_008126</name>
</gene>
<proteinExistence type="predicted"/>
<protein>
    <recommendedName>
        <fullName evidence="4">Lipoprotein</fullName>
    </recommendedName>
</protein>